<evidence type="ECO:0000256" key="1">
    <source>
        <dbReference type="SAM" id="MobiDB-lite"/>
    </source>
</evidence>
<evidence type="ECO:0000313" key="2">
    <source>
        <dbReference type="EMBL" id="CAG7681517.1"/>
    </source>
</evidence>
<name>A0A8J2JQB5_9HEXA</name>
<dbReference type="EMBL" id="CAJVCH010016592">
    <property type="protein sequence ID" value="CAG7681517.1"/>
    <property type="molecule type" value="Genomic_DNA"/>
</dbReference>
<dbReference type="AlphaFoldDB" id="A0A8J2JQB5"/>
<protein>
    <submittedName>
        <fullName evidence="2">Uncharacterized protein</fullName>
    </submittedName>
</protein>
<sequence length="43" mass="5030">ASLDFSADVNQVEEFNEEIQKAIAEDAEESGEERRRRKRRHAL</sequence>
<reference evidence="2" key="1">
    <citation type="submission" date="2021-06" db="EMBL/GenBank/DDBJ databases">
        <authorList>
            <person name="Hodson N. C."/>
            <person name="Mongue J. A."/>
            <person name="Jaron S. K."/>
        </authorList>
    </citation>
    <scope>NUCLEOTIDE SEQUENCE</scope>
</reference>
<gene>
    <name evidence="2" type="ORF">AFUS01_LOCUS2833</name>
</gene>
<proteinExistence type="predicted"/>
<organism evidence="2 3">
    <name type="scientific">Allacma fusca</name>
    <dbReference type="NCBI Taxonomy" id="39272"/>
    <lineage>
        <taxon>Eukaryota</taxon>
        <taxon>Metazoa</taxon>
        <taxon>Ecdysozoa</taxon>
        <taxon>Arthropoda</taxon>
        <taxon>Hexapoda</taxon>
        <taxon>Collembola</taxon>
        <taxon>Symphypleona</taxon>
        <taxon>Sminthuridae</taxon>
        <taxon>Allacma</taxon>
    </lineage>
</organism>
<dbReference type="Proteomes" id="UP000708208">
    <property type="component" value="Unassembled WGS sequence"/>
</dbReference>
<feature type="region of interest" description="Disordered" evidence="1">
    <location>
        <begin position="23"/>
        <end position="43"/>
    </location>
</feature>
<keyword evidence="3" id="KW-1185">Reference proteome</keyword>
<accession>A0A8J2JQB5</accession>
<comment type="caution">
    <text evidence="2">The sequence shown here is derived from an EMBL/GenBank/DDBJ whole genome shotgun (WGS) entry which is preliminary data.</text>
</comment>
<feature type="non-terminal residue" evidence="2">
    <location>
        <position position="1"/>
    </location>
</feature>
<evidence type="ECO:0000313" key="3">
    <source>
        <dbReference type="Proteomes" id="UP000708208"/>
    </source>
</evidence>